<reference evidence="8 9" key="1">
    <citation type="submission" date="2019-06" db="EMBL/GenBank/DDBJ databases">
        <title>Wine fermentation using esterase from Monascus purpureus.</title>
        <authorList>
            <person name="Geng C."/>
            <person name="Zhang Y."/>
        </authorList>
    </citation>
    <scope>NUCLEOTIDE SEQUENCE [LARGE SCALE GENOMIC DNA]</scope>
    <source>
        <strain evidence="8">HQ1</strain>
    </source>
</reference>
<evidence type="ECO:0000256" key="6">
    <source>
        <dbReference type="SAM" id="Phobius"/>
    </source>
</evidence>
<dbReference type="PANTHER" id="PTHR23506">
    <property type="entry name" value="GH10249P"/>
    <property type="match status" value="1"/>
</dbReference>
<comment type="caution">
    <text evidence="8">The sequence shown here is derived from an EMBL/GenBank/DDBJ whole genome shotgun (WGS) entry which is preliminary data.</text>
</comment>
<feature type="transmembrane region" description="Helical" evidence="6">
    <location>
        <begin position="349"/>
        <end position="369"/>
    </location>
</feature>
<comment type="subcellular location">
    <subcellularLocation>
        <location evidence="1">Membrane</location>
        <topology evidence="1">Multi-pass membrane protein</topology>
    </subcellularLocation>
</comment>
<dbReference type="InterPro" id="IPR020846">
    <property type="entry name" value="MFS_dom"/>
</dbReference>
<proteinExistence type="predicted"/>
<evidence type="ECO:0000259" key="7">
    <source>
        <dbReference type="PROSITE" id="PS50850"/>
    </source>
</evidence>
<evidence type="ECO:0000256" key="2">
    <source>
        <dbReference type="ARBA" id="ARBA00022448"/>
    </source>
</evidence>
<feature type="transmembrane region" description="Helical" evidence="6">
    <location>
        <begin position="271"/>
        <end position="296"/>
    </location>
</feature>
<evidence type="ECO:0000313" key="9">
    <source>
        <dbReference type="Proteomes" id="UP000319663"/>
    </source>
</evidence>
<feature type="transmembrane region" description="Helical" evidence="6">
    <location>
        <begin position="66"/>
        <end position="88"/>
    </location>
</feature>
<dbReference type="Pfam" id="PF07690">
    <property type="entry name" value="MFS_1"/>
    <property type="match status" value="1"/>
</dbReference>
<dbReference type="InterPro" id="IPR011701">
    <property type="entry name" value="MFS"/>
</dbReference>
<feature type="transmembrane region" description="Helical" evidence="6">
    <location>
        <begin position="94"/>
        <end position="114"/>
    </location>
</feature>
<dbReference type="InterPro" id="IPR050930">
    <property type="entry name" value="MFS_Vesicular_Transporter"/>
</dbReference>
<feature type="transmembrane region" description="Helical" evidence="6">
    <location>
        <begin position="35"/>
        <end position="54"/>
    </location>
</feature>
<dbReference type="PROSITE" id="PS50850">
    <property type="entry name" value="MFS"/>
    <property type="match status" value="1"/>
</dbReference>
<dbReference type="Proteomes" id="UP000319663">
    <property type="component" value="Unassembled WGS sequence"/>
</dbReference>
<dbReference type="STRING" id="5098.A0A507QZ24"/>
<name>A0A507QZ24_MONPU</name>
<evidence type="ECO:0000256" key="5">
    <source>
        <dbReference type="ARBA" id="ARBA00023136"/>
    </source>
</evidence>
<accession>A0A507QZ24</accession>
<dbReference type="GO" id="GO:0022857">
    <property type="term" value="F:transmembrane transporter activity"/>
    <property type="evidence" value="ECO:0007669"/>
    <property type="project" value="InterPro"/>
</dbReference>
<evidence type="ECO:0000256" key="4">
    <source>
        <dbReference type="ARBA" id="ARBA00022989"/>
    </source>
</evidence>
<feature type="domain" description="Major facilitator superfamily (MFS) profile" evidence="7">
    <location>
        <begin position="1"/>
        <end position="369"/>
    </location>
</feature>
<gene>
    <name evidence="8" type="ORF">MPDQ_005134</name>
</gene>
<dbReference type="PANTHER" id="PTHR23506:SF23">
    <property type="entry name" value="GH10249P"/>
    <property type="match status" value="1"/>
</dbReference>
<evidence type="ECO:0000256" key="3">
    <source>
        <dbReference type="ARBA" id="ARBA00022692"/>
    </source>
</evidence>
<feature type="transmembrane region" description="Helical" evidence="6">
    <location>
        <begin position="206"/>
        <end position="228"/>
    </location>
</feature>
<dbReference type="AlphaFoldDB" id="A0A507QZ24"/>
<keyword evidence="5 6" id="KW-0472">Membrane</keyword>
<feature type="transmembrane region" description="Helical" evidence="6">
    <location>
        <begin position="240"/>
        <end position="259"/>
    </location>
</feature>
<keyword evidence="3 6" id="KW-0812">Transmembrane</keyword>
<evidence type="ECO:0000256" key="1">
    <source>
        <dbReference type="ARBA" id="ARBA00004141"/>
    </source>
</evidence>
<dbReference type="EMBL" id="VIFY01000035">
    <property type="protein sequence ID" value="TQB74078.1"/>
    <property type="molecule type" value="Genomic_DNA"/>
</dbReference>
<feature type="transmembrane region" description="Helical" evidence="6">
    <location>
        <begin position="175"/>
        <end position="200"/>
    </location>
</feature>
<dbReference type="SUPFAM" id="SSF103473">
    <property type="entry name" value="MFS general substrate transporter"/>
    <property type="match status" value="1"/>
</dbReference>
<dbReference type="GO" id="GO:0016020">
    <property type="term" value="C:membrane"/>
    <property type="evidence" value="ECO:0007669"/>
    <property type="project" value="UniProtKB-SubCell"/>
</dbReference>
<keyword evidence="4 6" id="KW-1133">Transmembrane helix</keyword>
<sequence>MRSRQLLLVLGLVTFAGSTAMLCVGTSIGLFVAGRIFQGMSAAIVWTAGLALLADNVEKEELGKCLGFISMSMSAGTFLGPLLGGVVYDHGGYYAVYAMAFALITFDLLLRLVLIERSVARKYLAAADRYSNVELQSDIPRGDGFSVPQPQCIDDQITTRVRSPTMIWLLGSRRLLVALFAAMVFGTMLTSFDAVLPLFVMETFDWSSTGSGLIFLTIFIPSLLGPFIGHLTDKHGPKRFAASGFFFALPFYVLLRLTTHKSLRQEVLLCALISLIGLCIALINTPIFAEIVHIVYEKERQRPGIFGEAGAMAQAYALFNVAFAAGTIAGPLMAGYIKEHAGWGTMGWSLGVISAATSIPVFLVTGGWVGTWNRRRAD</sequence>
<dbReference type="Gene3D" id="1.20.1250.20">
    <property type="entry name" value="MFS general substrate transporter like domains"/>
    <property type="match status" value="2"/>
</dbReference>
<protein>
    <recommendedName>
        <fullName evidence="7">Major facilitator superfamily (MFS) profile domain-containing protein</fullName>
    </recommendedName>
</protein>
<dbReference type="CDD" id="cd17325">
    <property type="entry name" value="MFS_MdtG_SLC18_like"/>
    <property type="match status" value="1"/>
</dbReference>
<evidence type="ECO:0000313" key="8">
    <source>
        <dbReference type="EMBL" id="TQB74078.1"/>
    </source>
</evidence>
<dbReference type="InterPro" id="IPR036259">
    <property type="entry name" value="MFS_trans_sf"/>
</dbReference>
<keyword evidence="9" id="KW-1185">Reference proteome</keyword>
<keyword evidence="2" id="KW-0813">Transport</keyword>
<feature type="transmembrane region" description="Helical" evidence="6">
    <location>
        <begin position="317"/>
        <end position="337"/>
    </location>
</feature>
<organism evidence="8 9">
    <name type="scientific">Monascus purpureus</name>
    <name type="common">Red mold</name>
    <name type="synonym">Monascus anka</name>
    <dbReference type="NCBI Taxonomy" id="5098"/>
    <lineage>
        <taxon>Eukaryota</taxon>
        <taxon>Fungi</taxon>
        <taxon>Dikarya</taxon>
        <taxon>Ascomycota</taxon>
        <taxon>Pezizomycotina</taxon>
        <taxon>Eurotiomycetes</taxon>
        <taxon>Eurotiomycetidae</taxon>
        <taxon>Eurotiales</taxon>
        <taxon>Aspergillaceae</taxon>
        <taxon>Monascus</taxon>
    </lineage>
</organism>